<evidence type="ECO:0000256" key="1">
    <source>
        <dbReference type="SAM" id="MobiDB-lite"/>
    </source>
</evidence>
<dbReference type="Proteomes" id="UP000756132">
    <property type="component" value="Chromosome 11"/>
</dbReference>
<keyword evidence="3" id="KW-1185">Reference proteome</keyword>
<proteinExistence type="predicted"/>
<dbReference type="GeneID" id="71993203"/>
<feature type="compositionally biased region" description="Basic and acidic residues" evidence="1">
    <location>
        <begin position="89"/>
        <end position="101"/>
    </location>
</feature>
<dbReference type="AlphaFoldDB" id="A0A9Q8PJ17"/>
<protein>
    <submittedName>
        <fullName evidence="2">Uncharacterized protein</fullName>
    </submittedName>
</protein>
<feature type="compositionally biased region" description="Polar residues" evidence="1">
    <location>
        <begin position="42"/>
        <end position="63"/>
    </location>
</feature>
<dbReference type="EMBL" id="CP090173">
    <property type="protein sequence ID" value="UJO23400.1"/>
    <property type="molecule type" value="Genomic_DNA"/>
</dbReference>
<feature type="region of interest" description="Disordered" evidence="1">
    <location>
        <begin position="42"/>
        <end position="101"/>
    </location>
</feature>
<gene>
    <name evidence="2" type="ORF">CLAFUR5_13325</name>
</gene>
<name>A0A9Q8PJ17_PASFU</name>
<reference evidence="2" key="2">
    <citation type="journal article" date="2022" name="Microb. Genom.">
        <title>A chromosome-scale genome assembly of the tomato pathogen Cladosporium fulvum reveals a compartmentalized genome architecture and the presence of a dispensable chromosome.</title>
        <authorList>
            <person name="Zaccaron A.Z."/>
            <person name="Chen L.H."/>
            <person name="Samaras A."/>
            <person name="Stergiopoulos I."/>
        </authorList>
    </citation>
    <scope>NUCLEOTIDE SEQUENCE</scope>
    <source>
        <strain evidence="2">Race5_Kim</strain>
    </source>
</reference>
<organism evidence="2 3">
    <name type="scientific">Passalora fulva</name>
    <name type="common">Tomato leaf mold</name>
    <name type="synonym">Cladosporium fulvum</name>
    <dbReference type="NCBI Taxonomy" id="5499"/>
    <lineage>
        <taxon>Eukaryota</taxon>
        <taxon>Fungi</taxon>
        <taxon>Dikarya</taxon>
        <taxon>Ascomycota</taxon>
        <taxon>Pezizomycotina</taxon>
        <taxon>Dothideomycetes</taxon>
        <taxon>Dothideomycetidae</taxon>
        <taxon>Mycosphaerellales</taxon>
        <taxon>Mycosphaerellaceae</taxon>
        <taxon>Fulvia</taxon>
    </lineage>
</organism>
<dbReference type="RefSeq" id="XP_047767766.1">
    <property type="nucleotide sequence ID" value="XM_047912473.1"/>
</dbReference>
<evidence type="ECO:0000313" key="2">
    <source>
        <dbReference type="EMBL" id="UJO23400.1"/>
    </source>
</evidence>
<dbReference type="KEGG" id="ffu:CLAFUR5_13325"/>
<sequence length="101" mass="11332">MTSQPPSSPEETGKTTFLTLAAELRNRIYNLTLSSSDEITITGPQTAQRSNTRTQNTDTSLTVNILRKGKSDPRRSHAHPLRQQHLQHPPREPSPHLLPDE</sequence>
<evidence type="ECO:0000313" key="3">
    <source>
        <dbReference type="Proteomes" id="UP000756132"/>
    </source>
</evidence>
<reference evidence="2" key="1">
    <citation type="submission" date="2021-12" db="EMBL/GenBank/DDBJ databases">
        <authorList>
            <person name="Zaccaron A."/>
            <person name="Stergiopoulos I."/>
        </authorList>
    </citation>
    <scope>NUCLEOTIDE SEQUENCE</scope>
    <source>
        <strain evidence="2">Race5_Kim</strain>
    </source>
</reference>
<accession>A0A9Q8PJ17</accession>